<feature type="region of interest" description="Disordered" evidence="2">
    <location>
        <begin position="301"/>
        <end position="321"/>
    </location>
</feature>
<feature type="coiled-coil region" evidence="1">
    <location>
        <begin position="552"/>
        <end position="654"/>
    </location>
</feature>
<dbReference type="PANTHER" id="PTHR43941">
    <property type="entry name" value="STRUCTURAL MAINTENANCE OF CHROMOSOMES PROTEIN 2"/>
    <property type="match status" value="1"/>
</dbReference>
<comment type="caution">
    <text evidence="3">The sequence shown here is derived from an EMBL/GenBank/DDBJ whole genome shotgun (WGS) entry which is preliminary data.</text>
</comment>
<dbReference type="Proteomes" id="UP001221142">
    <property type="component" value="Unassembled WGS sequence"/>
</dbReference>
<organism evidence="3 4">
    <name type="scientific">Roridomyces roridus</name>
    <dbReference type="NCBI Taxonomy" id="1738132"/>
    <lineage>
        <taxon>Eukaryota</taxon>
        <taxon>Fungi</taxon>
        <taxon>Dikarya</taxon>
        <taxon>Basidiomycota</taxon>
        <taxon>Agaricomycotina</taxon>
        <taxon>Agaricomycetes</taxon>
        <taxon>Agaricomycetidae</taxon>
        <taxon>Agaricales</taxon>
        <taxon>Marasmiineae</taxon>
        <taxon>Mycenaceae</taxon>
        <taxon>Roridomyces</taxon>
    </lineage>
</organism>
<name>A0AAD7BYK6_9AGAR</name>
<feature type="coiled-coil region" evidence="1">
    <location>
        <begin position="197"/>
        <end position="224"/>
    </location>
</feature>
<keyword evidence="1" id="KW-0175">Coiled coil</keyword>
<evidence type="ECO:0000256" key="2">
    <source>
        <dbReference type="SAM" id="MobiDB-lite"/>
    </source>
</evidence>
<dbReference type="EMBL" id="JARKIF010000007">
    <property type="protein sequence ID" value="KAJ7634496.1"/>
    <property type="molecule type" value="Genomic_DNA"/>
</dbReference>
<feature type="coiled-coil region" evidence="1">
    <location>
        <begin position="321"/>
        <end position="348"/>
    </location>
</feature>
<feature type="region of interest" description="Disordered" evidence="2">
    <location>
        <begin position="706"/>
        <end position="729"/>
    </location>
</feature>
<dbReference type="PANTHER" id="PTHR43941:SF1">
    <property type="entry name" value="STRUCTURAL MAINTENANCE OF CHROMOSOMES PROTEIN 2"/>
    <property type="match status" value="1"/>
</dbReference>
<reference evidence="3" key="1">
    <citation type="submission" date="2023-03" db="EMBL/GenBank/DDBJ databases">
        <title>Massive genome expansion in bonnet fungi (Mycena s.s.) driven by repeated elements and novel gene families across ecological guilds.</title>
        <authorList>
            <consortium name="Lawrence Berkeley National Laboratory"/>
            <person name="Harder C.B."/>
            <person name="Miyauchi S."/>
            <person name="Viragh M."/>
            <person name="Kuo A."/>
            <person name="Thoen E."/>
            <person name="Andreopoulos B."/>
            <person name="Lu D."/>
            <person name="Skrede I."/>
            <person name="Drula E."/>
            <person name="Henrissat B."/>
            <person name="Morin E."/>
            <person name="Kohler A."/>
            <person name="Barry K."/>
            <person name="LaButti K."/>
            <person name="Morin E."/>
            <person name="Salamov A."/>
            <person name="Lipzen A."/>
            <person name="Mereny Z."/>
            <person name="Hegedus B."/>
            <person name="Baldrian P."/>
            <person name="Stursova M."/>
            <person name="Weitz H."/>
            <person name="Taylor A."/>
            <person name="Grigoriev I.V."/>
            <person name="Nagy L.G."/>
            <person name="Martin F."/>
            <person name="Kauserud H."/>
        </authorList>
    </citation>
    <scope>NUCLEOTIDE SEQUENCE</scope>
    <source>
        <strain evidence="3">9284</strain>
    </source>
</reference>
<evidence type="ECO:0000313" key="3">
    <source>
        <dbReference type="EMBL" id="KAJ7634496.1"/>
    </source>
</evidence>
<keyword evidence="4" id="KW-1185">Reference proteome</keyword>
<protein>
    <submittedName>
        <fullName evidence="3">Uncharacterized protein</fullName>
    </submittedName>
</protein>
<evidence type="ECO:0000313" key="4">
    <source>
        <dbReference type="Proteomes" id="UP001221142"/>
    </source>
</evidence>
<feature type="region of interest" description="Disordered" evidence="2">
    <location>
        <begin position="131"/>
        <end position="160"/>
    </location>
</feature>
<proteinExistence type="predicted"/>
<evidence type="ECO:0000256" key="1">
    <source>
        <dbReference type="SAM" id="Coils"/>
    </source>
</evidence>
<dbReference type="AlphaFoldDB" id="A0AAD7BYK6"/>
<accession>A0AAD7BYK6</accession>
<sequence>MVASKNKKAAKISYAERVLQSFSQIQREHKKHAIHLASLRTQVQKTANGRKDKLGPNWKSWVTRTVHRLEEDGILAPSPTESASYILTPNGKKRIASARLFLQLPGTESLSTEQEDLLWKQVTHPVAVPATKRLRHTDGSDDEEGDEYVPPKSSKRPRMSTISTYKTKAQLVEEITILERAREADRLRAESPLTVLDDDESEELARLKEILQHKEDEINDLRGQLADQSYDHDDPPYVDTTMVLSLTPHNAVIRTQSGSFIDQLSKQPTPAPTELDANSEYNDIAMDECVPVHFTNPLVTPDATPAKNKQTTFSLDRPSGTEQLEHKLSELALELSTKNARIDTLQTELTTYTARLLEKDGLIASHTSSISSLERVKAELADKVGRCLAERDELTTKLRDAEARGSGLDTKLVDMKKELETSARAGAEALKQISALDDALSARITEVQRVQDQLVQTQSELETSRLNAGILENSLNTVRGEADLRKAEGVQMADRIRGLEGQLLDRDARLIEASSAEQELQKAIGVARDDNGGLRDQLAASDAAKATLITDLARVEGEARDLIKDKDQQIQQLDEQVRQLEQTLVESVSAHNADMADKECMLASARSDVDRLTRELLTAQEELAAQAGRLEGDVSRLTTALENEQRRGERLETERAGAIALVEEVEGELLEVQAAKETDELTIQGLKEAVSQLRTAQMASLAKLEDKLESAHSSPVPKRRASRIATRSA</sequence>
<gene>
    <name evidence="3" type="ORF">FB45DRAFT_1056525</name>
</gene>